<accession>A0A396YVJ5</accession>
<dbReference type="Proteomes" id="UP000265798">
    <property type="component" value="Unassembled WGS sequence"/>
</dbReference>
<reference evidence="3" key="1">
    <citation type="submission" date="2018-05" db="EMBL/GenBank/DDBJ databases">
        <title>Leptospira yasudae sp. nov. and Leptospira stimsonii sp. nov., two pathogenic species of the genus Leptospira isolated from environmental sources.</title>
        <authorList>
            <person name="Casanovas-Massana A."/>
            <person name="Hamond C."/>
            <person name="Santos L.A."/>
            <person name="Hacker K.P."/>
            <person name="Balassiano I."/>
            <person name="Medeiros M.A."/>
            <person name="Reis M.G."/>
            <person name="Ko A.I."/>
            <person name="Wunder E.A."/>
        </authorList>
    </citation>
    <scope>NUCLEOTIDE SEQUENCE [LARGE SCALE GENOMIC DNA]</scope>
    <source>
        <strain evidence="3">Yale</strain>
    </source>
</reference>
<evidence type="ECO:0000313" key="2">
    <source>
        <dbReference type="EMBL" id="RHX87241.1"/>
    </source>
</evidence>
<gene>
    <name evidence="2" type="ORF">DLM75_17195</name>
</gene>
<proteinExistence type="predicted"/>
<name>A0A396YVJ5_9LEPT</name>
<evidence type="ECO:0000256" key="1">
    <source>
        <dbReference type="SAM" id="MobiDB-lite"/>
    </source>
</evidence>
<protein>
    <submittedName>
        <fullName evidence="2">Uncharacterized protein</fullName>
    </submittedName>
</protein>
<dbReference type="EMBL" id="QHCT01000005">
    <property type="protein sequence ID" value="RHX87241.1"/>
    <property type="molecule type" value="Genomic_DNA"/>
</dbReference>
<comment type="caution">
    <text evidence="2">The sequence shown here is derived from an EMBL/GenBank/DDBJ whole genome shotgun (WGS) entry which is preliminary data.</text>
</comment>
<sequence length="123" mass="14246">MGFISRRFSKRRHSTKNSRLISCEFCGNCPWGSPIYSFGKFLEVCLFVIWENGSSHTGFGSKRFRGRGDRRKLLESVSSYFFLHQESPLAKRKRKRKSRNSHVSVSSKNLSRKGIPFGYSRDS</sequence>
<evidence type="ECO:0000313" key="3">
    <source>
        <dbReference type="Proteomes" id="UP000265798"/>
    </source>
</evidence>
<feature type="region of interest" description="Disordered" evidence="1">
    <location>
        <begin position="88"/>
        <end position="123"/>
    </location>
</feature>
<dbReference type="AlphaFoldDB" id="A0A396YVJ5"/>
<organism evidence="2 3">
    <name type="scientific">Leptospira stimsonii</name>
    <dbReference type="NCBI Taxonomy" id="2202203"/>
    <lineage>
        <taxon>Bacteria</taxon>
        <taxon>Pseudomonadati</taxon>
        <taxon>Spirochaetota</taxon>
        <taxon>Spirochaetia</taxon>
        <taxon>Leptospirales</taxon>
        <taxon>Leptospiraceae</taxon>
        <taxon>Leptospira</taxon>
    </lineage>
</organism>
<feature type="compositionally biased region" description="Basic residues" evidence="1">
    <location>
        <begin position="90"/>
        <end position="100"/>
    </location>
</feature>